<evidence type="ECO:0000313" key="2">
    <source>
        <dbReference type="EMBL" id="RMM62082.1"/>
    </source>
</evidence>
<dbReference type="Pfam" id="PF00149">
    <property type="entry name" value="Metallophos"/>
    <property type="match status" value="1"/>
</dbReference>
<dbReference type="Proteomes" id="UP000276829">
    <property type="component" value="Unassembled WGS sequence"/>
</dbReference>
<sequence length="332" mass="37070">MSSRCCRIALSVAAISVFRGISVQKTRIEPQGGRPNKQHILCVAGGCRYHATPEPLSWLRADHTVGAWLGSHRDWVSYQFTPKPTKEVSVKVYVLSDLHAEFEPFVPPSLEVDLVVLAGDINKKTRGIEWANDTFSCDVVYVMGNHEYYTGHFDRTLDKALKAAASHVHVLENETFVWKQTRFLGCTSWTDFSSTGDVSAAMSVARETMTDFRAIRADTNFRRLRPDDVAARNRQAKAWLTAELHRPFDGRSIVVTHHAPVPEVAGDEHRGHLSAAYCNAWHSLLLQADGWIFGHTHRAVDTVLGGCRTVSNPRGYPGEDTGFNPSKVIEFQ</sequence>
<reference evidence="2 3" key="1">
    <citation type="submission" date="2018-08" db="EMBL/GenBank/DDBJ databases">
        <title>Recombination of ecologically and evolutionarily significant loci maintains genetic cohesion in the Pseudomonas syringae species complex.</title>
        <authorList>
            <person name="Dillon M."/>
            <person name="Thakur S."/>
            <person name="Almeida R.N.D."/>
            <person name="Weir B.S."/>
            <person name="Guttman D.S."/>
        </authorList>
    </citation>
    <scope>NUCLEOTIDE SEQUENCE [LARGE SCALE GENOMIC DNA]</scope>
    <source>
        <strain evidence="2 3">ICMP 4324</strain>
    </source>
</reference>
<feature type="domain" description="Calcineurin-like phosphoesterase" evidence="1">
    <location>
        <begin position="91"/>
        <end position="298"/>
    </location>
</feature>
<evidence type="ECO:0000313" key="3">
    <source>
        <dbReference type="Proteomes" id="UP000276829"/>
    </source>
</evidence>
<dbReference type="SUPFAM" id="SSF56300">
    <property type="entry name" value="Metallo-dependent phosphatases"/>
    <property type="match status" value="1"/>
</dbReference>
<protein>
    <submittedName>
        <fullName evidence="2">Ser/Thr protein phosphatase protein</fullName>
    </submittedName>
</protein>
<proteinExistence type="predicted"/>
<evidence type="ECO:0000259" key="1">
    <source>
        <dbReference type="Pfam" id="PF00149"/>
    </source>
</evidence>
<accession>A0A3M3FLL4</accession>
<dbReference type="InterPro" id="IPR004843">
    <property type="entry name" value="Calcineurin-like_PHP"/>
</dbReference>
<dbReference type="GO" id="GO:0016787">
    <property type="term" value="F:hydrolase activity"/>
    <property type="evidence" value="ECO:0007669"/>
    <property type="project" value="InterPro"/>
</dbReference>
<dbReference type="PANTHER" id="PTHR37844">
    <property type="entry name" value="SER/THR PROTEIN PHOSPHATASE SUPERFAMILY (AFU_ORTHOLOGUE AFUA_1G14840)"/>
    <property type="match status" value="1"/>
</dbReference>
<dbReference type="InterPro" id="IPR029052">
    <property type="entry name" value="Metallo-depent_PP-like"/>
</dbReference>
<gene>
    <name evidence="2" type="ORF">ALQ73_00075</name>
</gene>
<dbReference type="EMBL" id="RBON01000312">
    <property type="protein sequence ID" value="RMM62082.1"/>
    <property type="molecule type" value="Genomic_DNA"/>
</dbReference>
<name>A0A3M3FLL4_PSESG</name>
<comment type="caution">
    <text evidence="2">The sequence shown here is derived from an EMBL/GenBank/DDBJ whole genome shotgun (WGS) entry which is preliminary data.</text>
</comment>
<dbReference type="Gene3D" id="3.60.21.10">
    <property type="match status" value="1"/>
</dbReference>
<organism evidence="2 3">
    <name type="scientific">Pseudomonas savastanoi pv. glycinea</name>
    <name type="common">Pseudomonas syringae pv. glycinea</name>
    <dbReference type="NCBI Taxonomy" id="318"/>
    <lineage>
        <taxon>Bacteria</taxon>
        <taxon>Pseudomonadati</taxon>
        <taxon>Pseudomonadota</taxon>
        <taxon>Gammaproteobacteria</taxon>
        <taxon>Pseudomonadales</taxon>
        <taxon>Pseudomonadaceae</taxon>
        <taxon>Pseudomonas</taxon>
    </lineage>
</organism>
<dbReference type="PANTHER" id="PTHR37844:SF2">
    <property type="entry name" value="SER_THR PROTEIN PHOSPHATASE SUPERFAMILY (AFU_ORTHOLOGUE AFUA_1G14840)"/>
    <property type="match status" value="1"/>
</dbReference>
<dbReference type="AlphaFoldDB" id="A0A3M3FLL4"/>